<comment type="caution">
    <text evidence="1">The sequence shown here is derived from an EMBL/GenBank/DDBJ whole genome shotgun (WGS) entry which is preliminary data.</text>
</comment>
<accession>A0A9P5JV91</accession>
<keyword evidence="2" id="KW-1185">Reference proteome</keyword>
<evidence type="ECO:0000313" key="1">
    <source>
        <dbReference type="EMBL" id="KAF8462661.1"/>
    </source>
</evidence>
<dbReference type="AlphaFoldDB" id="A0A9P5JV91"/>
<proteinExistence type="predicted"/>
<reference evidence="1" key="2">
    <citation type="journal article" date="2020" name="Nat. Commun.">
        <title>Large-scale genome sequencing of mycorrhizal fungi provides insights into the early evolution of symbiotic traits.</title>
        <authorList>
            <person name="Miyauchi S."/>
            <person name="Kiss E."/>
            <person name="Kuo A."/>
            <person name="Drula E."/>
            <person name="Kohler A."/>
            <person name="Sanchez-Garcia M."/>
            <person name="Morin E."/>
            <person name="Andreopoulos B."/>
            <person name="Barry K.W."/>
            <person name="Bonito G."/>
            <person name="Buee M."/>
            <person name="Carver A."/>
            <person name="Chen C."/>
            <person name="Cichocki N."/>
            <person name="Clum A."/>
            <person name="Culley D."/>
            <person name="Crous P.W."/>
            <person name="Fauchery L."/>
            <person name="Girlanda M."/>
            <person name="Hayes R.D."/>
            <person name="Keri Z."/>
            <person name="LaButti K."/>
            <person name="Lipzen A."/>
            <person name="Lombard V."/>
            <person name="Magnuson J."/>
            <person name="Maillard F."/>
            <person name="Murat C."/>
            <person name="Nolan M."/>
            <person name="Ohm R.A."/>
            <person name="Pangilinan J."/>
            <person name="Pereira M.F."/>
            <person name="Perotto S."/>
            <person name="Peter M."/>
            <person name="Pfister S."/>
            <person name="Riley R."/>
            <person name="Sitrit Y."/>
            <person name="Stielow J.B."/>
            <person name="Szollosi G."/>
            <person name="Zifcakova L."/>
            <person name="Stursova M."/>
            <person name="Spatafora J.W."/>
            <person name="Tedersoo L."/>
            <person name="Vaario L.M."/>
            <person name="Yamada A."/>
            <person name="Yan M."/>
            <person name="Wang P."/>
            <person name="Xu J."/>
            <person name="Bruns T."/>
            <person name="Baldrian P."/>
            <person name="Vilgalys R."/>
            <person name="Dunand C."/>
            <person name="Henrissat B."/>
            <person name="Grigoriev I.V."/>
            <person name="Hibbett D."/>
            <person name="Nagy L.G."/>
            <person name="Martin F.M."/>
        </authorList>
    </citation>
    <scope>NUCLEOTIDE SEQUENCE</scope>
    <source>
        <strain evidence="1">Prilba</strain>
    </source>
</reference>
<dbReference type="Proteomes" id="UP000759537">
    <property type="component" value="Unassembled WGS sequence"/>
</dbReference>
<organism evidence="1 2">
    <name type="scientific">Russula ochroleuca</name>
    <dbReference type="NCBI Taxonomy" id="152965"/>
    <lineage>
        <taxon>Eukaryota</taxon>
        <taxon>Fungi</taxon>
        <taxon>Dikarya</taxon>
        <taxon>Basidiomycota</taxon>
        <taxon>Agaricomycotina</taxon>
        <taxon>Agaricomycetes</taxon>
        <taxon>Russulales</taxon>
        <taxon>Russulaceae</taxon>
        <taxon>Russula</taxon>
    </lineage>
</organism>
<name>A0A9P5JV91_9AGAM</name>
<evidence type="ECO:0000313" key="2">
    <source>
        <dbReference type="Proteomes" id="UP000759537"/>
    </source>
</evidence>
<sequence length="220" mass="24907">MVVIGGGIIGLEVGSSEAVLAPKSLPLSINWPVSLPCELRIHRLRRIWILRPEQRAYHRPKCWRDDRGGHHCPLVWCDIARMTAYPTLHRCPGHSGKQSCKHALVTRSTFREERKRKGVVLLLAAPASVVGYKYLLVVSSISVFHTVMITTRLPNSHPHFQVPFGCHLGQVYLTSHLRTQPQRKCNADARYVMYDTAQVGRLVEGSRQMATSRKSWDRLG</sequence>
<dbReference type="EMBL" id="WHVB01000087">
    <property type="protein sequence ID" value="KAF8462661.1"/>
    <property type="molecule type" value="Genomic_DNA"/>
</dbReference>
<reference evidence="1" key="1">
    <citation type="submission" date="2019-10" db="EMBL/GenBank/DDBJ databases">
        <authorList>
            <consortium name="DOE Joint Genome Institute"/>
            <person name="Kuo A."/>
            <person name="Miyauchi S."/>
            <person name="Kiss E."/>
            <person name="Drula E."/>
            <person name="Kohler A."/>
            <person name="Sanchez-Garcia M."/>
            <person name="Andreopoulos B."/>
            <person name="Barry K.W."/>
            <person name="Bonito G."/>
            <person name="Buee M."/>
            <person name="Carver A."/>
            <person name="Chen C."/>
            <person name="Cichocki N."/>
            <person name="Clum A."/>
            <person name="Culley D."/>
            <person name="Crous P.W."/>
            <person name="Fauchery L."/>
            <person name="Girlanda M."/>
            <person name="Hayes R."/>
            <person name="Keri Z."/>
            <person name="LaButti K."/>
            <person name="Lipzen A."/>
            <person name="Lombard V."/>
            <person name="Magnuson J."/>
            <person name="Maillard F."/>
            <person name="Morin E."/>
            <person name="Murat C."/>
            <person name="Nolan M."/>
            <person name="Ohm R."/>
            <person name="Pangilinan J."/>
            <person name="Pereira M."/>
            <person name="Perotto S."/>
            <person name="Peter M."/>
            <person name="Riley R."/>
            <person name="Sitrit Y."/>
            <person name="Stielow B."/>
            <person name="Szollosi G."/>
            <person name="Zifcakova L."/>
            <person name="Stursova M."/>
            <person name="Spatafora J.W."/>
            <person name="Tedersoo L."/>
            <person name="Vaario L.-M."/>
            <person name="Yamada A."/>
            <person name="Yan M."/>
            <person name="Wang P."/>
            <person name="Xu J."/>
            <person name="Bruns T."/>
            <person name="Baldrian P."/>
            <person name="Vilgalys R."/>
            <person name="Henrissat B."/>
            <person name="Grigoriev I.V."/>
            <person name="Hibbett D."/>
            <person name="Nagy L.G."/>
            <person name="Martin F.M."/>
        </authorList>
    </citation>
    <scope>NUCLEOTIDE SEQUENCE</scope>
    <source>
        <strain evidence="1">Prilba</strain>
    </source>
</reference>
<gene>
    <name evidence="1" type="ORF">DFH94DRAFT_483094</name>
</gene>
<protein>
    <submittedName>
        <fullName evidence="1">Uncharacterized protein</fullName>
    </submittedName>
</protein>